<sequence>MNFHCEIYETADADVELWGNKVHESNYTGLLGEMNDGTADIALGDLYYIPFMLDIMDLSIPYNTECLTFLTPESLTDISWKTLILPFSSIMWGCVVICLLLSSSVFYVLAKFHLRFNQAEEQDKIQAYDKMLKMKTQKRKAFDNLTLFSQVKNVDPDVKYALLKDQYVVNQEKDGLYQFSEPVNSVLYTYSMLLLVSLPKLPIGWSLRVLTGWYWLYCLLVVVTYRASMTAILSRPMPRVLIDILQELSDSKLTYGGWGDINKQFFQSSPDTMIKVIGENFEIVDNAEVAVDKVAEGRFAFYENVYFLKEAVVKRQTKFQQHVTKNTTNNLNTDVRHLIQSDRNLHIMKECIINMPVSIGLQRNSPIKQRIDKIIRRVLEAGLVEKWLNDVMQKILRDKVDPKTDAKAIMNIKKFYGAVVVLIIGYLLGTLLLIGEIVYFHYFVKNPVSFSVPFKIKPKSGKKIVRFDK</sequence>
<evidence type="ECO:0000259" key="10">
    <source>
        <dbReference type="Pfam" id="PF00060"/>
    </source>
</evidence>
<dbReference type="PANTHER" id="PTHR42643">
    <property type="entry name" value="IONOTROPIC RECEPTOR 20A-RELATED"/>
    <property type="match status" value="1"/>
</dbReference>
<keyword evidence="11" id="KW-1185">Reference proteome</keyword>
<evidence type="ECO:0000313" key="11">
    <source>
        <dbReference type="Proteomes" id="UP000504635"/>
    </source>
</evidence>
<feature type="transmembrane region" description="Helical" evidence="9">
    <location>
        <begin position="415"/>
        <end position="442"/>
    </location>
</feature>
<organism evidence="11 12">
    <name type="scientific">Sitophilus oryzae</name>
    <name type="common">Rice weevil</name>
    <name type="synonym">Curculio oryzae</name>
    <dbReference type="NCBI Taxonomy" id="7048"/>
    <lineage>
        <taxon>Eukaryota</taxon>
        <taxon>Metazoa</taxon>
        <taxon>Ecdysozoa</taxon>
        <taxon>Arthropoda</taxon>
        <taxon>Hexapoda</taxon>
        <taxon>Insecta</taxon>
        <taxon>Pterygota</taxon>
        <taxon>Neoptera</taxon>
        <taxon>Endopterygota</taxon>
        <taxon>Coleoptera</taxon>
        <taxon>Polyphaga</taxon>
        <taxon>Cucujiformia</taxon>
        <taxon>Curculionidae</taxon>
        <taxon>Dryophthorinae</taxon>
        <taxon>Sitophilus</taxon>
    </lineage>
</organism>
<dbReference type="Proteomes" id="UP000504635">
    <property type="component" value="Unplaced"/>
</dbReference>
<dbReference type="GO" id="GO:0050906">
    <property type="term" value="P:detection of stimulus involved in sensory perception"/>
    <property type="evidence" value="ECO:0007669"/>
    <property type="project" value="UniProtKB-ARBA"/>
</dbReference>
<dbReference type="GeneID" id="115881438"/>
<dbReference type="CTD" id="39269"/>
<name>A0A6J2XTC6_SITOR</name>
<evidence type="ECO:0000256" key="7">
    <source>
        <dbReference type="ARBA" id="ARBA00023170"/>
    </source>
</evidence>
<evidence type="ECO:0000256" key="9">
    <source>
        <dbReference type="SAM" id="Phobius"/>
    </source>
</evidence>
<dbReference type="RefSeq" id="XP_030754773.1">
    <property type="nucleotide sequence ID" value="XM_030898913.1"/>
</dbReference>
<evidence type="ECO:0000256" key="6">
    <source>
        <dbReference type="ARBA" id="ARBA00023136"/>
    </source>
</evidence>
<comment type="subcellular location">
    <subcellularLocation>
        <location evidence="1">Cell membrane</location>
        <topology evidence="1">Multi-pass membrane protein</topology>
    </subcellularLocation>
</comment>
<feature type="domain" description="Ionotropic glutamate receptor C-terminal" evidence="10">
    <location>
        <begin position="92"/>
        <end position="425"/>
    </location>
</feature>
<dbReference type="KEGG" id="soy:115881438"/>
<dbReference type="Gene3D" id="3.40.190.10">
    <property type="entry name" value="Periplasmic binding protein-like II"/>
    <property type="match status" value="1"/>
</dbReference>
<dbReference type="AlphaFoldDB" id="A0A6J2XTC6"/>
<keyword evidence="4 9" id="KW-0812">Transmembrane</keyword>
<dbReference type="InterPro" id="IPR001320">
    <property type="entry name" value="Iontro_rcpt_C"/>
</dbReference>
<keyword evidence="6 9" id="KW-0472">Membrane</keyword>
<keyword evidence="7" id="KW-0675">Receptor</keyword>
<evidence type="ECO:0000256" key="8">
    <source>
        <dbReference type="ARBA" id="ARBA00023180"/>
    </source>
</evidence>
<dbReference type="Pfam" id="PF00060">
    <property type="entry name" value="Lig_chan"/>
    <property type="match status" value="1"/>
</dbReference>
<dbReference type="FunCoup" id="A0A6J2XTC6">
    <property type="interactions" value="8"/>
</dbReference>
<dbReference type="Gene3D" id="1.10.287.70">
    <property type="match status" value="1"/>
</dbReference>
<dbReference type="GO" id="GO:0005886">
    <property type="term" value="C:plasma membrane"/>
    <property type="evidence" value="ECO:0007669"/>
    <property type="project" value="UniProtKB-SubCell"/>
</dbReference>
<evidence type="ECO:0000256" key="5">
    <source>
        <dbReference type="ARBA" id="ARBA00022989"/>
    </source>
</evidence>
<evidence type="ECO:0000256" key="3">
    <source>
        <dbReference type="ARBA" id="ARBA00022475"/>
    </source>
</evidence>
<accession>A0A6J2XTC6</accession>
<evidence type="ECO:0000256" key="2">
    <source>
        <dbReference type="ARBA" id="ARBA00008685"/>
    </source>
</evidence>
<comment type="similarity">
    <text evidence="2">Belongs to the glutamate-gated ion channel (TC 1.A.10.1) family.</text>
</comment>
<dbReference type="PANTHER" id="PTHR42643:SF35">
    <property type="entry name" value="IONOTROPIC RECEPTOR 68A, ISOFORM A"/>
    <property type="match status" value="1"/>
</dbReference>
<protein>
    <submittedName>
        <fullName evidence="12">Uncharacterized protein LOC115881438</fullName>
    </submittedName>
</protein>
<dbReference type="OrthoDB" id="5984008at2759"/>
<keyword evidence="3" id="KW-1003">Cell membrane</keyword>
<keyword evidence="5 9" id="KW-1133">Transmembrane helix</keyword>
<evidence type="ECO:0000313" key="12">
    <source>
        <dbReference type="RefSeq" id="XP_030754773.1"/>
    </source>
</evidence>
<gene>
    <name evidence="12" type="primary">LOC115881438</name>
</gene>
<evidence type="ECO:0000256" key="1">
    <source>
        <dbReference type="ARBA" id="ARBA00004651"/>
    </source>
</evidence>
<dbReference type="InterPro" id="IPR052192">
    <property type="entry name" value="Insect_Ionotropic_Sensory_Rcpt"/>
</dbReference>
<keyword evidence="8" id="KW-0325">Glycoprotein</keyword>
<proteinExistence type="inferred from homology"/>
<dbReference type="GO" id="GO:0015276">
    <property type="term" value="F:ligand-gated monoatomic ion channel activity"/>
    <property type="evidence" value="ECO:0007669"/>
    <property type="project" value="InterPro"/>
</dbReference>
<evidence type="ECO:0000256" key="4">
    <source>
        <dbReference type="ARBA" id="ARBA00022692"/>
    </source>
</evidence>
<dbReference type="SUPFAM" id="SSF53850">
    <property type="entry name" value="Periplasmic binding protein-like II"/>
    <property type="match status" value="1"/>
</dbReference>
<reference evidence="12" key="1">
    <citation type="submission" date="2025-08" db="UniProtKB">
        <authorList>
            <consortium name="RefSeq"/>
        </authorList>
    </citation>
    <scope>IDENTIFICATION</scope>
    <source>
        <tissue evidence="12">Gonads</tissue>
    </source>
</reference>
<feature type="transmembrane region" description="Helical" evidence="9">
    <location>
        <begin position="90"/>
        <end position="110"/>
    </location>
</feature>
<dbReference type="InParanoid" id="A0A6J2XTC6"/>